<reference evidence="2 3" key="1">
    <citation type="submission" date="2019-11" db="EMBL/GenBank/DDBJ databases">
        <title>Comparative genomics of hydrocarbon-degrading Desulfosarcina strains.</title>
        <authorList>
            <person name="Watanabe M."/>
            <person name="Kojima H."/>
            <person name="Fukui M."/>
        </authorList>
    </citation>
    <scope>NUCLEOTIDE SEQUENCE [LARGE SCALE GENOMIC DNA]</scope>
    <source>
        <strain evidence="3">oXyS1</strain>
    </source>
</reference>
<name>A0A5K8AKH4_9BACT</name>
<sequence>MERLDTEENMEPEENLSRSWDSSRLERWRQYSVNAGAGMAAAGAVKRSGLRHFQSGRFDAGSAK</sequence>
<keyword evidence="3" id="KW-1185">Reference proteome</keyword>
<protein>
    <submittedName>
        <fullName evidence="2">Uncharacterized protein</fullName>
    </submittedName>
</protein>
<dbReference type="EMBL" id="AP021879">
    <property type="protein sequence ID" value="BBO93098.1"/>
    <property type="molecule type" value="Genomic_DNA"/>
</dbReference>
<evidence type="ECO:0000313" key="3">
    <source>
        <dbReference type="Proteomes" id="UP000422108"/>
    </source>
</evidence>
<dbReference type="AlphaFoldDB" id="A0A5K8AKH4"/>
<dbReference type="Proteomes" id="UP000422108">
    <property type="component" value="Chromosome"/>
</dbReference>
<feature type="region of interest" description="Disordered" evidence="1">
    <location>
        <begin position="1"/>
        <end position="22"/>
    </location>
</feature>
<organism evidence="2 3">
    <name type="scientific">Desulfosarcina ovata subsp. ovata</name>
    <dbReference type="NCBI Taxonomy" id="2752305"/>
    <lineage>
        <taxon>Bacteria</taxon>
        <taxon>Pseudomonadati</taxon>
        <taxon>Thermodesulfobacteriota</taxon>
        <taxon>Desulfobacteria</taxon>
        <taxon>Desulfobacterales</taxon>
        <taxon>Desulfosarcinaceae</taxon>
        <taxon>Desulfosarcina</taxon>
    </lineage>
</organism>
<proteinExistence type="predicted"/>
<gene>
    <name evidence="2" type="ORF">DSCOOX_62780</name>
</gene>
<evidence type="ECO:0000256" key="1">
    <source>
        <dbReference type="SAM" id="MobiDB-lite"/>
    </source>
</evidence>
<accession>A0A5K8AKH4</accession>
<evidence type="ECO:0000313" key="2">
    <source>
        <dbReference type="EMBL" id="BBO93098.1"/>
    </source>
</evidence>